<reference evidence="2 3" key="1">
    <citation type="submission" date="2016-12" db="EMBL/GenBank/DDBJ databases">
        <authorList>
            <person name="Song W.-J."/>
            <person name="Kurnit D.M."/>
        </authorList>
    </citation>
    <scope>NUCLEOTIDE SEQUENCE [LARGE SCALE GENOMIC DNA]</scope>
    <source>
        <strain evidence="2 3">DSM 19599</strain>
    </source>
</reference>
<sequence>MSNKAELIFVAVLSVVVLALAFYLPAVRTGDGGYYYEMLNSLGRNHSVAITEELRQMVSARIGYPLADLERKGLDGLNYPIHFFAYPLLSVPAFYFTKLLHIDDLKSFQITNAIIIIAFLIYVLIRCKSAALIRWAVAASFLLSVGMFYFQWTHPEILTGACVLAASLAFYEKRYLEAALLSAVGSLQNPSAIFLVAISLGFFLLELVLEFKRDRRLSLFARLLPAVPIGLLAISPYLWSLWKFGILNPIVGSGAIDYGLISLGRLYSTYFDLNQGLAVGMPWLVLAVPAALVGRVVRTATAKDALLKREDILILASVLMSIPTLAQVNWNSDNSVFARYASWIGMPIVVWTVVSVCALEARTRSLILIASLVIQSALVVVMGGMLKERHPRYVELQPWIRSIWARWPELYDPVPEIFYERVAGQEGAPSLPLVYSPIPGVMTKILTRTTDLHEVSAQVCGSGGVLRSLGDETRLSFSAVEGGLFYINGIMVCRYDVPTAIRLGNVTNPYMLTSGWSRPEATGVWSDAASARIVIPLAQASLGSLGVRITGFAFVTDRNPNQRIKVSSGSETVDAWTSSLGHERFDRAFRVKTQLVNGVQSVVLDFDLPDSTSPKHVGASGDERQLGIYIETLELAP</sequence>
<name>A0A1M7ZQS4_9HYPH</name>
<dbReference type="EMBL" id="FRXO01000011">
    <property type="protein sequence ID" value="SHO67159.1"/>
    <property type="molecule type" value="Genomic_DNA"/>
</dbReference>
<feature type="transmembrane region" description="Helical" evidence="1">
    <location>
        <begin position="192"/>
        <end position="211"/>
    </location>
</feature>
<keyword evidence="1" id="KW-0812">Transmembrane</keyword>
<keyword evidence="3" id="KW-1185">Reference proteome</keyword>
<evidence type="ECO:0000313" key="3">
    <source>
        <dbReference type="Proteomes" id="UP000186406"/>
    </source>
</evidence>
<evidence type="ECO:0000256" key="1">
    <source>
        <dbReference type="SAM" id="Phobius"/>
    </source>
</evidence>
<feature type="transmembrane region" description="Helical" evidence="1">
    <location>
        <begin position="273"/>
        <end position="292"/>
    </location>
</feature>
<evidence type="ECO:0000313" key="2">
    <source>
        <dbReference type="EMBL" id="SHO67159.1"/>
    </source>
</evidence>
<feature type="transmembrane region" description="Helical" evidence="1">
    <location>
        <begin position="340"/>
        <end position="359"/>
    </location>
</feature>
<accession>A0A1M7ZQS4</accession>
<organism evidence="2 3">
    <name type="scientific">Pseudoxanthobacter soli DSM 19599</name>
    <dbReference type="NCBI Taxonomy" id="1123029"/>
    <lineage>
        <taxon>Bacteria</taxon>
        <taxon>Pseudomonadati</taxon>
        <taxon>Pseudomonadota</taxon>
        <taxon>Alphaproteobacteria</taxon>
        <taxon>Hyphomicrobiales</taxon>
        <taxon>Segnochrobactraceae</taxon>
        <taxon>Pseudoxanthobacter</taxon>
    </lineage>
</organism>
<dbReference type="STRING" id="1123029.SAMN02745172_03832"/>
<proteinExistence type="predicted"/>
<keyword evidence="1" id="KW-1133">Transmembrane helix</keyword>
<dbReference type="AlphaFoldDB" id="A0A1M7ZQS4"/>
<feature type="transmembrane region" description="Helical" evidence="1">
    <location>
        <begin position="223"/>
        <end position="242"/>
    </location>
</feature>
<feature type="transmembrane region" description="Helical" evidence="1">
    <location>
        <begin position="366"/>
        <end position="386"/>
    </location>
</feature>
<keyword evidence="1" id="KW-0472">Membrane</keyword>
<protein>
    <submittedName>
        <fullName evidence="2">Uncharacterized protein</fullName>
    </submittedName>
</protein>
<dbReference type="RefSeq" id="WP_073631709.1">
    <property type="nucleotide sequence ID" value="NZ_FRXO01000011.1"/>
</dbReference>
<feature type="transmembrane region" description="Helical" evidence="1">
    <location>
        <begin position="7"/>
        <end position="26"/>
    </location>
</feature>
<feature type="transmembrane region" description="Helical" evidence="1">
    <location>
        <begin position="312"/>
        <end position="328"/>
    </location>
</feature>
<feature type="transmembrane region" description="Helical" evidence="1">
    <location>
        <begin position="131"/>
        <end position="150"/>
    </location>
</feature>
<feature type="transmembrane region" description="Helical" evidence="1">
    <location>
        <begin position="108"/>
        <end position="125"/>
    </location>
</feature>
<dbReference type="OrthoDB" id="5291101at2"/>
<gene>
    <name evidence="2" type="ORF">SAMN02745172_03832</name>
</gene>
<dbReference type="Proteomes" id="UP000186406">
    <property type="component" value="Unassembled WGS sequence"/>
</dbReference>